<organism evidence="1 2">
    <name type="scientific">Fimbriimonas ginsengisoli</name>
    <dbReference type="NCBI Taxonomy" id="1005039"/>
    <lineage>
        <taxon>Bacteria</taxon>
        <taxon>Bacillati</taxon>
        <taxon>Armatimonadota</taxon>
        <taxon>Fimbriimonadia</taxon>
        <taxon>Fimbriimonadales</taxon>
        <taxon>Fimbriimonadaceae</taxon>
        <taxon>Fimbriimonas</taxon>
    </lineage>
</organism>
<proteinExistence type="predicted"/>
<dbReference type="Proteomes" id="UP000727962">
    <property type="component" value="Unassembled WGS sequence"/>
</dbReference>
<name>A0A931LTZ8_FIMGI</name>
<evidence type="ECO:0000313" key="1">
    <source>
        <dbReference type="EMBL" id="MBI1757322.1"/>
    </source>
</evidence>
<accession>A0A931LTZ8</accession>
<dbReference type="InterPro" id="IPR014917">
    <property type="entry name" value="DUF1800"/>
</dbReference>
<dbReference type="EMBL" id="JACOSL010000059">
    <property type="protein sequence ID" value="MBI1757322.1"/>
    <property type="molecule type" value="Genomic_DNA"/>
</dbReference>
<reference evidence="1" key="1">
    <citation type="submission" date="2020-07" db="EMBL/GenBank/DDBJ databases">
        <title>Huge and variable diversity of episymbiotic CPR bacteria and DPANN archaea in groundwater ecosystems.</title>
        <authorList>
            <person name="He C.Y."/>
            <person name="Keren R."/>
            <person name="Whittaker M."/>
            <person name="Farag I.F."/>
            <person name="Doudna J."/>
            <person name="Cate J.H.D."/>
            <person name="Banfield J.F."/>
        </authorList>
    </citation>
    <scope>NUCLEOTIDE SEQUENCE</scope>
    <source>
        <strain evidence="1">NC_groundwater_17_Pr7_B-0.1um_64_12</strain>
    </source>
</reference>
<dbReference type="Pfam" id="PF08811">
    <property type="entry name" value="DUF1800"/>
    <property type="match status" value="1"/>
</dbReference>
<comment type="caution">
    <text evidence="1">The sequence shown here is derived from an EMBL/GenBank/DDBJ whole genome shotgun (WGS) entry which is preliminary data.</text>
</comment>
<sequence>MPLQTEREKGAHLLRRFGLGASEAELDYYLRGGISGAIDKLLNYESADEGFNLPIESLARDKNGRVPMPAVIGWWLVRLTQTRRPLQERMTLFWHNHFATSAEKVKGPMLMFGQNEILRKNAVGNFGTLLAEVSKDPAMLFWLDNQYNVRGKANENFAREVMELFTLGIGHYTERDIQESARAFTGWGIGRTRPEEGRPPSATFVFRPRQHDDGDKTFFGQTGPFGGEDILKMLTDNPRTSEYVASKMWRFFAYPDPEPELVSRLAAIFRQSGLEIKSLLRAIITSPEFYSERAERAIYKNPVDFVIVTARQMGLGELLGASEGSGLRGLGPMTQVNQALKGMGMQLFYPPDVAGWDQGAAWITTATMVERIGWADRLFPSRPGQRAVLPLDAYGLFEADPSAEGVVSKLVSLFDAPLPESKRRGLLDAAVKASGGRVGRENANATASAVARLIFAAPEFQFC</sequence>
<gene>
    <name evidence="1" type="ORF">HYR64_09480</name>
</gene>
<evidence type="ECO:0000313" key="2">
    <source>
        <dbReference type="Proteomes" id="UP000727962"/>
    </source>
</evidence>
<dbReference type="AlphaFoldDB" id="A0A931LTZ8"/>
<protein>
    <submittedName>
        <fullName evidence="1">DUF1800 domain-containing protein</fullName>
    </submittedName>
</protein>